<comment type="catalytic activity">
    <reaction evidence="4">
        <text>(6S)-5-formyl-5,6,7,8-tetrahydrofolate + ATP = (6R)-5,10-methenyltetrahydrofolate + ADP + phosphate</text>
        <dbReference type="Rhea" id="RHEA:10488"/>
        <dbReference type="ChEBI" id="CHEBI:30616"/>
        <dbReference type="ChEBI" id="CHEBI:43474"/>
        <dbReference type="ChEBI" id="CHEBI:57455"/>
        <dbReference type="ChEBI" id="CHEBI:57457"/>
        <dbReference type="ChEBI" id="CHEBI:456216"/>
        <dbReference type="EC" id="6.3.3.2"/>
    </reaction>
</comment>
<keyword evidence="2 4" id="KW-0547">Nucleotide-binding</keyword>
<name>A0ABS4YQQ7_9MICO</name>
<evidence type="ECO:0000256" key="1">
    <source>
        <dbReference type="ARBA" id="ARBA00010638"/>
    </source>
</evidence>
<dbReference type="Proteomes" id="UP000698222">
    <property type="component" value="Unassembled WGS sequence"/>
</dbReference>
<dbReference type="PANTHER" id="PTHR23407">
    <property type="entry name" value="ATPASE INHIBITOR/5-FORMYLTETRAHYDROFOLATE CYCLO-LIGASE"/>
    <property type="match status" value="1"/>
</dbReference>
<dbReference type="GO" id="GO:0030272">
    <property type="term" value="F:5-formyltetrahydrofolate cyclo-ligase activity"/>
    <property type="evidence" value="ECO:0007669"/>
    <property type="project" value="UniProtKB-EC"/>
</dbReference>
<evidence type="ECO:0000256" key="4">
    <source>
        <dbReference type="RuleBase" id="RU361279"/>
    </source>
</evidence>
<dbReference type="RefSeq" id="WP_209895478.1">
    <property type="nucleotide sequence ID" value="NZ_BAAAJV010000050.1"/>
</dbReference>
<dbReference type="EMBL" id="JAGIOC010000001">
    <property type="protein sequence ID" value="MBP2411094.1"/>
    <property type="molecule type" value="Genomic_DNA"/>
</dbReference>
<dbReference type="Pfam" id="PF01812">
    <property type="entry name" value="5-FTHF_cyc-lig"/>
    <property type="match status" value="1"/>
</dbReference>
<organism evidence="5 6">
    <name type="scientific">Brachybacterium fresconis</name>
    <dbReference type="NCBI Taxonomy" id="173363"/>
    <lineage>
        <taxon>Bacteria</taxon>
        <taxon>Bacillati</taxon>
        <taxon>Actinomycetota</taxon>
        <taxon>Actinomycetes</taxon>
        <taxon>Micrococcales</taxon>
        <taxon>Dermabacteraceae</taxon>
        <taxon>Brachybacterium</taxon>
    </lineage>
</organism>
<dbReference type="PANTHER" id="PTHR23407:SF1">
    <property type="entry name" value="5-FORMYLTETRAHYDROFOLATE CYCLO-LIGASE"/>
    <property type="match status" value="1"/>
</dbReference>
<evidence type="ECO:0000313" key="6">
    <source>
        <dbReference type="Proteomes" id="UP000698222"/>
    </source>
</evidence>
<evidence type="ECO:0000256" key="3">
    <source>
        <dbReference type="ARBA" id="ARBA00022840"/>
    </source>
</evidence>
<gene>
    <name evidence="5" type="ORF">JOF44_003997</name>
</gene>
<keyword evidence="4" id="KW-0479">Metal-binding</keyword>
<comment type="similarity">
    <text evidence="1 4">Belongs to the 5-formyltetrahydrofolate cyclo-ligase family.</text>
</comment>
<reference evidence="5 6" key="1">
    <citation type="submission" date="2021-03" db="EMBL/GenBank/DDBJ databases">
        <title>Sequencing the genomes of 1000 actinobacteria strains.</title>
        <authorList>
            <person name="Klenk H.-P."/>
        </authorList>
    </citation>
    <scope>NUCLEOTIDE SEQUENCE [LARGE SCALE GENOMIC DNA]</scope>
    <source>
        <strain evidence="5 6">DSM 14564</strain>
    </source>
</reference>
<dbReference type="InterPro" id="IPR037171">
    <property type="entry name" value="NagB/RpiA_transferase-like"/>
</dbReference>
<accession>A0ABS4YQQ7</accession>
<dbReference type="EC" id="6.3.3.2" evidence="4"/>
<protein>
    <recommendedName>
        <fullName evidence="4">5-formyltetrahydrofolate cyclo-ligase</fullName>
        <ecNumber evidence="4">6.3.3.2</ecNumber>
    </recommendedName>
</protein>
<comment type="caution">
    <text evidence="5">The sequence shown here is derived from an EMBL/GenBank/DDBJ whole genome shotgun (WGS) entry which is preliminary data.</text>
</comment>
<keyword evidence="3 4" id="KW-0067">ATP-binding</keyword>
<keyword evidence="5" id="KW-0436">Ligase</keyword>
<proteinExistence type="inferred from homology"/>
<comment type="cofactor">
    <cofactor evidence="4">
        <name>Mg(2+)</name>
        <dbReference type="ChEBI" id="CHEBI:18420"/>
    </cofactor>
</comment>
<dbReference type="InterPro" id="IPR002698">
    <property type="entry name" value="FTHF_cligase"/>
</dbReference>
<evidence type="ECO:0000313" key="5">
    <source>
        <dbReference type="EMBL" id="MBP2411094.1"/>
    </source>
</evidence>
<dbReference type="NCBIfam" id="TIGR02727">
    <property type="entry name" value="MTHFS_bact"/>
    <property type="match status" value="1"/>
</dbReference>
<evidence type="ECO:0000256" key="2">
    <source>
        <dbReference type="ARBA" id="ARBA00022741"/>
    </source>
</evidence>
<sequence>MDTEAMTARKKQLRTELRGRRSRTYQGEVGGARRAREAQQLIDHAAPLLAQVRGAALAAADGGDESREPLVAAYHPSPLEADVMPLVDELVAAGARMIFPASAGRRLEWITWDGLSPFLPSPGRGFGPEPDGERLGPDALADAVLVLTPAVAVDRSGTRIGHGAGYYDRALSAAGADTHVVTVIHPDELLEAGTLPRGEHDVPIPVVLTADGLVRLITIEGS</sequence>
<keyword evidence="6" id="KW-1185">Reference proteome</keyword>
<dbReference type="InterPro" id="IPR024185">
    <property type="entry name" value="FTHF_cligase-like_sf"/>
</dbReference>
<dbReference type="SUPFAM" id="SSF100950">
    <property type="entry name" value="NagB/RpiA/CoA transferase-like"/>
    <property type="match status" value="1"/>
</dbReference>
<dbReference type="Gene3D" id="3.40.50.10420">
    <property type="entry name" value="NagB/RpiA/CoA transferase-like"/>
    <property type="match status" value="1"/>
</dbReference>
<keyword evidence="4" id="KW-0460">Magnesium</keyword>